<dbReference type="Proteomes" id="UP000006729">
    <property type="component" value="Chromosome 6"/>
</dbReference>
<comment type="caution">
    <text evidence="1">The sequence shown here is derived from an EMBL/GenBank/DDBJ whole genome shotgun (WGS) entry which is preliminary data.</text>
</comment>
<proteinExistence type="predicted"/>
<keyword evidence="2" id="KW-1185">Reference proteome</keyword>
<accession>A0ACC0SRS0</accession>
<evidence type="ECO:0000313" key="2">
    <source>
        <dbReference type="Proteomes" id="UP000006729"/>
    </source>
</evidence>
<gene>
    <name evidence="1" type="ORF">POPTR_006G016250v4</name>
</gene>
<evidence type="ECO:0000313" key="1">
    <source>
        <dbReference type="EMBL" id="KAI9391946.1"/>
    </source>
</evidence>
<organism evidence="1 2">
    <name type="scientific">Populus trichocarpa</name>
    <name type="common">Western balsam poplar</name>
    <name type="synonym">Populus balsamifera subsp. trichocarpa</name>
    <dbReference type="NCBI Taxonomy" id="3694"/>
    <lineage>
        <taxon>Eukaryota</taxon>
        <taxon>Viridiplantae</taxon>
        <taxon>Streptophyta</taxon>
        <taxon>Embryophyta</taxon>
        <taxon>Tracheophyta</taxon>
        <taxon>Spermatophyta</taxon>
        <taxon>Magnoliopsida</taxon>
        <taxon>eudicotyledons</taxon>
        <taxon>Gunneridae</taxon>
        <taxon>Pentapetalae</taxon>
        <taxon>rosids</taxon>
        <taxon>fabids</taxon>
        <taxon>Malpighiales</taxon>
        <taxon>Salicaceae</taxon>
        <taxon>Saliceae</taxon>
        <taxon>Populus</taxon>
    </lineage>
</organism>
<dbReference type="EMBL" id="CM009295">
    <property type="protein sequence ID" value="KAI9391946.1"/>
    <property type="molecule type" value="Genomic_DNA"/>
</dbReference>
<protein>
    <submittedName>
        <fullName evidence="1">Uncharacterized protein</fullName>
    </submittedName>
</protein>
<reference evidence="1 2" key="1">
    <citation type="journal article" date="2006" name="Science">
        <title>The genome of black cottonwood, Populus trichocarpa (Torr. &amp; Gray).</title>
        <authorList>
            <person name="Tuskan G.A."/>
            <person name="Difazio S."/>
            <person name="Jansson S."/>
            <person name="Bohlmann J."/>
            <person name="Grigoriev I."/>
            <person name="Hellsten U."/>
            <person name="Putnam N."/>
            <person name="Ralph S."/>
            <person name="Rombauts S."/>
            <person name="Salamov A."/>
            <person name="Schein J."/>
            <person name="Sterck L."/>
            <person name="Aerts A."/>
            <person name="Bhalerao R.R."/>
            <person name="Bhalerao R.P."/>
            <person name="Blaudez D."/>
            <person name="Boerjan W."/>
            <person name="Brun A."/>
            <person name="Brunner A."/>
            <person name="Busov V."/>
            <person name="Campbell M."/>
            <person name="Carlson J."/>
            <person name="Chalot M."/>
            <person name="Chapman J."/>
            <person name="Chen G.L."/>
            <person name="Cooper D."/>
            <person name="Coutinho P.M."/>
            <person name="Couturier J."/>
            <person name="Covert S."/>
            <person name="Cronk Q."/>
            <person name="Cunningham R."/>
            <person name="Davis J."/>
            <person name="Degroeve S."/>
            <person name="Dejardin A."/>
            <person name="Depamphilis C."/>
            <person name="Detter J."/>
            <person name="Dirks B."/>
            <person name="Dubchak I."/>
            <person name="Duplessis S."/>
            <person name="Ehlting J."/>
            <person name="Ellis B."/>
            <person name="Gendler K."/>
            <person name="Goodstein D."/>
            <person name="Gribskov M."/>
            <person name="Grimwood J."/>
            <person name="Groover A."/>
            <person name="Gunter L."/>
            <person name="Hamberger B."/>
            <person name="Heinze B."/>
            <person name="Helariutta Y."/>
            <person name="Henrissat B."/>
            <person name="Holligan D."/>
            <person name="Holt R."/>
            <person name="Huang W."/>
            <person name="Islam-Faridi N."/>
            <person name="Jones S."/>
            <person name="Jones-Rhoades M."/>
            <person name="Jorgensen R."/>
            <person name="Joshi C."/>
            <person name="Kangasjarvi J."/>
            <person name="Karlsson J."/>
            <person name="Kelleher C."/>
            <person name="Kirkpatrick R."/>
            <person name="Kirst M."/>
            <person name="Kohler A."/>
            <person name="Kalluri U."/>
            <person name="Larimer F."/>
            <person name="Leebens-Mack J."/>
            <person name="Leple J.C."/>
            <person name="Locascio P."/>
            <person name="Lou Y."/>
            <person name="Lucas S."/>
            <person name="Martin F."/>
            <person name="Montanini B."/>
            <person name="Napoli C."/>
            <person name="Nelson D.R."/>
            <person name="Nelson C."/>
            <person name="Nieminen K."/>
            <person name="Nilsson O."/>
            <person name="Pereda V."/>
            <person name="Peter G."/>
            <person name="Philippe R."/>
            <person name="Pilate G."/>
            <person name="Poliakov A."/>
            <person name="Razumovskaya J."/>
            <person name="Richardson P."/>
            <person name="Rinaldi C."/>
            <person name="Ritland K."/>
            <person name="Rouze P."/>
            <person name="Ryaboy D."/>
            <person name="Schmutz J."/>
            <person name="Schrader J."/>
            <person name="Segerman B."/>
            <person name="Shin H."/>
            <person name="Siddiqui A."/>
            <person name="Sterky F."/>
            <person name="Terry A."/>
            <person name="Tsai C.J."/>
            <person name="Uberbacher E."/>
            <person name="Unneberg P."/>
            <person name="Vahala J."/>
            <person name="Wall K."/>
            <person name="Wessler S."/>
            <person name="Yang G."/>
            <person name="Yin T."/>
            <person name="Douglas C."/>
            <person name="Marra M."/>
            <person name="Sandberg G."/>
            <person name="Van de Peer Y."/>
            <person name="Rokhsar D."/>
        </authorList>
    </citation>
    <scope>NUCLEOTIDE SEQUENCE [LARGE SCALE GENOMIC DNA]</scope>
    <source>
        <strain evidence="2">cv. Nisqually</strain>
    </source>
</reference>
<sequence length="74" mass="8716">MLVFFKIAWVLVQYTVMLCLLASKDRRIVDGHRRVLAMAWQMGYRRLWAKLNSFRCCKSYISCCCLSPMLESGF</sequence>
<name>A0ACC0SRS0_POPTR</name>